<dbReference type="AlphaFoldDB" id="A0AAV5WV27"/>
<evidence type="ECO:0008006" key="9">
    <source>
        <dbReference type="Google" id="ProtNLM"/>
    </source>
</evidence>
<dbReference type="FunFam" id="1.20.120.980:FF:000003">
    <property type="entry name" value="Serine protease 16"/>
    <property type="match status" value="1"/>
</dbReference>
<evidence type="ECO:0000256" key="4">
    <source>
        <dbReference type="ARBA" id="ARBA00022801"/>
    </source>
</evidence>
<protein>
    <recommendedName>
        <fullName evidence="9">Peptidase</fullName>
    </recommendedName>
</protein>
<keyword evidence="2" id="KW-0645">Protease</keyword>
<reference evidence="7" key="1">
    <citation type="submission" date="2023-10" db="EMBL/GenBank/DDBJ databases">
        <title>Genome assembly of Pristionchus species.</title>
        <authorList>
            <person name="Yoshida K."/>
            <person name="Sommer R.J."/>
        </authorList>
    </citation>
    <scope>NUCLEOTIDE SEQUENCE</scope>
    <source>
        <strain evidence="7">RS5133</strain>
    </source>
</reference>
<evidence type="ECO:0000256" key="3">
    <source>
        <dbReference type="ARBA" id="ARBA00022729"/>
    </source>
</evidence>
<keyword evidence="4" id="KW-0378">Hydrolase</keyword>
<dbReference type="Gene3D" id="3.40.50.1820">
    <property type="entry name" value="alpha/beta hydrolase"/>
    <property type="match status" value="1"/>
</dbReference>
<evidence type="ECO:0000256" key="6">
    <source>
        <dbReference type="SAM" id="SignalP"/>
    </source>
</evidence>
<dbReference type="GO" id="GO:0006508">
    <property type="term" value="P:proteolysis"/>
    <property type="evidence" value="ECO:0007669"/>
    <property type="project" value="UniProtKB-KW"/>
</dbReference>
<keyword evidence="3 6" id="KW-0732">Signal</keyword>
<comment type="caution">
    <text evidence="7">The sequence shown here is derived from an EMBL/GenBank/DDBJ whole genome shotgun (WGS) entry which is preliminary data.</text>
</comment>
<dbReference type="PANTHER" id="PTHR11010">
    <property type="entry name" value="PROTEASE S28 PRO-X CARBOXYPEPTIDASE-RELATED"/>
    <property type="match status" value="1"/>
</dbReference>
<dbReference type="Gene3D" id="1.20.120.980">
    <property type="entry name" value="Serine carboxypeptidase S28, SKS domain"/>
    <property type="match status" value="1"/>
</dbReference>
<dbReference type="GO" id="GO:0008239">
    <property type="term" value="F:dipeptidyl-peptidase activity"/>
    <property type="evidence" value="ECO:0007669"/>
    <property type="project" value="TreeGrafter"/>
</dbReference>
<dbReference type="EMBL" id="BTSY01000006">
    <property type="protein sequence ID" value="GMT34465.1"/>
    <property type="molecule type" value="Genomic_DNA"/>
</dbReference>
<accession>A0AAV5WV27</accession>
<evidence type="ECO:0000313" key="8">
    <source>
        <dbReference type="Proteomes" id="UP001432322"/>
    </source>
</evidence>
<feature type="non-terminal residue" evidence="7">
    <location>
        <position position="1"/>
    </location>
</feature>
<proteinExistence type="inferred from homology"/>
<comment type="similarity">
    <text evidence="1">Belongs to the peptidase S28 family.</text>
</comment>
<evidence type="ECO:0000256" key="1">
    <source>
        <dbReference type="ARBA" id="ARBA00011079"/>
    </source>
</evidence>
<evidence type="ECO:0000313" key="7">
    <source>
        <dbReference type="EMBL" id="GMT34465.1"/>
    </source>
</evidence>
<evidence type="ECO:0000256" key="2">
    <source>
        <dbReference type="ARBA" id="ARBA00022670"/>
    </source>
</evidence>
<dbReference type="InterPro" id="IPR029058">
    <property type="entry name" value="AB_hydrolase_fold"/>
</dbReference>
<keyword evidence="8" id="KW-1185">Reference proteome</keyword>
<dbReference type="PANTHER" id="PTHR11010:SF101">
    <property type="entry name" value="SERINE PROTEASE F56F10.1-RELATED"/>
    <property type="match status" value="1"/>
</dbReference>
<organism evidence="7 8">
    <name type="scientific">Pristionchus fissidentatus</name>
    <dbReference type="NCBI Taxonomy" id="1538716"/>
    <lineage>
        <taxon>Eukaryota</taxon>
        <taxon>Metazoa</taxon>
        <taxon>Ecdysozoa</taxon>
        <taxon>Nematoda</taxon>
        <taxon>Chromadorea</taxon>
        <taxon>Rhabditida</taxon>
        <taxon>Rhabditina</taxon>
        <taxon>Diplogasteromorpha</taxon>
        <taxon>Diplogasteroidea</taxon>
        <taxon>Neodiplogasteridae</taxon>
        <taxon>Pristionchus</taxon>
    </lineage>
</organism>
<dbReference type="Pfam" id="PF05577">
    <property type="entry name" value="Peptidase_S28"/>
    <property type="match status" value="1"/>
</dbReference>
<dbReference type="InterPro" id="IPR042269">
    <property type="entry name" value="Ser_carbopepase_S28_SKS"/>
</dbReference>
<evidence type="ECO:0000256" key="5">
    <source>
        <dbReference type="ARBA" id="ARBA00023180"/>
    </source>
</evidence>
<keyword evidence="5" id="KW-0325">Glycoprotein</keyword>
<dbReference type="Proteomes" id="UP001432322">
    <property type="component" value="Unassembled WGS sequence"/>
</dbReference>
<dbReference type="InterPro" id="IPR008758">
    <property type="entry name" value="Peptidase_S28"/>
</dbReference>
<feature type="chain" id="PRO_5043741972" description="Peptidase" evidence="6">
    <location>
        <begin position="23"/>
        <end position="545"/>
    </location>
</feature>
<feature type="signal peptide" evidence="6">
    <location>
        <begin position="1"/>
        <end position="22"/>
    </location>
</feature>
<dbReference type="SUPFAM" id="SSF53474">
    <property type="entry name" value="alpha/beta-Hydrolases"/>
    <property type="match status" value="2"/>
</dbReference>
<name>A0AAV5WV27_9BILA</name>
<dbReference type="GO" id="GO:0070008">
    <property type="term" value="F:serine-type exopeptidase activity"/>
    <property type="evidence" value="ECO:0007669"/>
    <property type="project" value="InterPro"/>
</dbReference>
<sequence>RGVIMAWKTGALLLLAASAAAAVKPWMTFGRPKGGLVNGPFHLTSQAAETLFDGQILANFSQKFDHFDQLDTKKWDQRYYYNPSNANKDLSSGQDVIFLMIGGEGEEPAKWSGDPNVQIMQFAKYFGATVFDLEHRFFGPSRPINDLKTESLRLLTMEQALADLAYFVQSMNKKYSYANPKWITFGGSYPGALSALFRSRYPELTAGAVASSAPINFKLDFYDYADVVQKVLSQTEITNKDNLRCDELVRKAISQMQQLSLTKEGRKQLNKQMHVDPPFDDNTNKQDISNFFGNVFNIFQGMIQYTYDGRNEVSKTYSTARQACDIMNTDQDLIDNIWALAQFEADKVNGDPITSFSNNYTADMEFYKQTDYDAMGEGAASYKGWYWLSCNEMGYLQTTDGDSIFGSTIPINLFFDMCTDMFGLSMNASIIRDNNKAVVASWNGIDDFDATNLCLPNGMFDPWSALGYYKADPARNILPVVIEGAAHCSDMYPEYDGEPAALPAARQQIKDFLSGIIYDKDHPRTTSAASLSITVLIGAIVARLL</sequence>
<gene>
    <name evidence="7" type="ORF">PFISCL1PPCAC_25762</name>
</gene>